<proteinExistence type="inferred from homology"/>
<evidence type="ECO:0000256" key="5">
    <source>
        <dbReference type="ARBA" id="ARBA00022989"/>
    </source>
</evidence>
<evidence type="ECO:0000256" key="2">
    <source>
        <dbReference type="ARBA" id="ARBA00006434"/>
    </source>
</evidence>
<feature type="transmembrane region" description="Helical" evidence="8">
    <location>
        <begin position="406"/>
        <end position="424"/>
    </location>
</feature>
<feature type="transmembrane region" description="Helical" evidence="8">
    <location>
        <begin position="430"/>
        <end position="454"/>
    </location>
</feature>
<dbReference type="Proteomes" id="UP000277811">
    <property type="component" value="Unassembled WGS sequence"/>
</dbReference>
<evidence type="ECO:0000256" key="6">
    <source>
        <dbReference type="ARBA" id="ARBA00023136"/>
    </source>
</evidence>
<dbReference type="RefSeq" id="WP_122629890.1">
    <property type="nucleotide sequence ID" value="NZ_UPPP01000105.1"/>
</dbReference>
<feature type="transmembrane region" description="Helical" evidence="8">
    <location>
        <begin position="259"/>
        <end position="283"/>
    </location>
</feature>
<evidence type="ECO:0000256" key="1">
    <source>
        <dbReference type="ARBA" id="ARBA00004141"/>
    </source>
</evidence>
<evidence type="ECO:0000313" key="10">
    <source>
        <dbReference type="Proteomes" id="UP000277811"/>
    </source>
</evidence>
<keyword evidence="10" id="KW-1185">Reference proteome</keyword>
<evidence type="ECO:0000256" key="8">
    <source>
        <dbReference type="SAM" id="Phobius"/>
    </source>
</evidence>
<feature type="transmembrane region" description="Helical" evidence="8">
    <location>
        <begin position="377"/>
        <end position="399"/>
    </location>
</feature>
<dbReference type="PANTHER" id="PTHR48086">
    <property type="entry name" value="SODIUM/PROLINE SYMPORTER-RELATED"/>
    <property type="match status" value="1"/>
</dbReference>
<feature type="transmembrane region" description="Helical" evidence="8">
    <location>
        <begin position="178"/>
        <end position="199"/>
    </location>
</feature>
<dbReference type="PROSITE" id="PS50283">
    <property type="entry name" value="NA_SOLUT_SYMP_3"/>
    <property type="match status" value="1"/>
</dbReference>
<dbReference type="Pfam" id="PF00474">
    <property type="entry name" value="SSF"/>
    <property type="match status" value="1"/>
</dbReference>
<dbReference type="InterPro" id="IPR038377">
    <property type="entry name" value="Na/Glc_symporter_sf"/>
</dbReference>
<feature type="transmembrane region" description="Helical" evidence="8">
    <location>
        <begin position="352"/>
        <end position="371"/>
    </location>
</feature>
<dbReference type="AlphaFoldDB" id="A0A498RE22"/>
<dbReference type="GO" id="GO:0022857">
    <property type="term" value="F:transmembrane transporter activity"/>
    <property type="evidence" value="ECO:0007669"/>
    <property type="project" value="InterPro"/>
</dbReference>
<accession>A0A498RE22</accession>
<reference evidence="9 10" key="1">
    <citation type="submission" date="2018-06" db="EMBL/GenBank/DDBJ databases">
        <authorList>
            <person name="Strepis N."/>
        </authorList>
    </citation>
    <scope>NUCLEOTIDE SEQUENCE [LARGE SCALE GENOMIC DNA]</scope>
    <source>
        <strain evidence="9">LUCI</strain>
    </source>
</reference>
<comment type="subcellular location">
    <subcellularLocation>
        <location evidence="1">Membrane</location>
        <topology evidence="1">Multi-pass membrane protein</topology>
    </subcellularLocation>
</comment>
<dbReference type="Gene3D" id="1.20.1730.10">
    <property type="entry name" value="Sodium/glucose cotransporter"/>
    <property type="match status" value="1"/>
</dbReference>
<gene>
    <name evidence="9" type="ORF">LUCI_4356</name>
</gene>
<evidence type="ECO:0000256" key="7">
    <source>
        <dbReference type="RuleBase" id="RU362091"/>
    </source>
</evidence>
<dbReference type="NCBIfam" id="TIGR00813">
    <property type="entry name" value="sss"/>
    <property type="match status" value="1"/>
</dbReference>
<evidence type="ECO:0000313" key="9">
    <source>
        <dbReference type="EMBL" id="VBB09070.1"/>
    </source>
</evidence>
<keyword evidence="6 8" id="KW-0472">Membrane</keyword>
<dbReference type="InterPro" id="IPR050277">
    <property type="entry name" value="Sodium:Solute_Symporter"/>
</dbReference>
<evidence type="ECO:0000256" key="4">
    <source>
        <dbReference type="ARBA" id="ARBA00022692"/>
    </source>
</evidence>
<feature type="transmembrane region" description="Helical" evidence="8">
    <location>
        <begin position="6"/>
        <end position="23"/>
    </location>
</feature>
<dbReference type="InterPro" id="IPR001734">
    <property type="entry name" value="Na/solute_symporter"/>
</dbReference>
<feature type="transmembrane region" description="Helical" evidence="8">
    <location>
        <begin position="76"/>
        <end position="95"/>
    </location>
</feature>
<keyword evidence="5 8" id="KW-1133">Transmembrane helix</keyword>
<sequence length="465" mass="48984">MSVIWLLMAVYLCAMIGIGIYAGRKEIKGAEDYLLAGRRLGPVMFAGTLAATEIGGGSSVGVAAKAYGSWGLSAGWYVTAAGVAILMVSFVAPMLRKAMATTVPEIIGRRFGTESYVIASILSVVSLVTLGGVQITATATILSVLLKMNFNTAILLSGAVVTFYTMIGGMWSVTLTDFVQFFFILIGFALAIPFALHNVGGWNWVVAHIPPEQLGFSKIGWPTILGLIVMYFTTFSTGQEAVQRYYAAKNAKTAVAGSLLCGGLMALYSFVPAILGLIALAAFPEIDANTALATVAVQLTPPWIAGIVLAAVVSATLSSASGDFLGAATVFAKDIWQQYVNKNMGDKKIMTFTRAMVLVFGMTGIIISLASKAIIPMLVFAFTMRSAGPFAAFIFGLIWKKATKSAGLISIVAGSIAGGYWQYLNEPYGIMAIIAGSLASVLAFALTTWIELALGRKPAPTAMLD</sequence>
<organism evidence="9 10">
    <name type="scientific">Lucifera butyrica</name>
    <dbReference type="NCBI Taxonomy" id="1351585"/>
    <lineage>
        <taxon>Bacteria</taxon>
        <taxon>Bacillati</taxon>
        <taxon>Bacillota</taxon>
        <taxon>Negativicutes</taxon>
        <taxon>Veillonellales</taxon>
        <taxon>Veillonellaceae</taxon>
        <taxon>Lucifera</taxon>
    </lineage>
</organism>
<feature type="transmembrane region" description="Helical" evidence="8">
    <location>
        <begin position="116"/>
        <end position="146"/>
    </location>
</feature>
<protein>
    <submittedName>
        <fullName evidence="9">Sodium/solute symporter</fullName>
    </submittedName>
</protein>
<dbReference type="OrthoDB" id="9810181at2"/>
<dbReference type="EMBL" id="UPPP01000105">
    <property type="protein sequence ID" value="VBB09070.1"/>
    <property type="molecule type" value="Genomic_DNA"/>
</dbReference>
<name>A0A498RE22_9FIRM</name>
<evidence type="ECO:0000256" key="3">
    <source>
        <dbReference type="ARBA" id="ARBA00022448"/>
    </source>
</evidence>
<feature type="transmembrane region" description="Helical" evidence="8">
    <location>
        <begin position="152"/>
        <end position="171"/>
    </location>
</feature>
<keyword evidence="4 8" id="KW-0812">Transmembrane</keyword>
<feature type="transmembrane region" description="Helical" evidence="8">
    <location>
        <begin position="219"/>
        <end position="238"/>
    </location>
</feature>
<keyword evidence="3" id="KW-0813">Transport</keyword>
<dbReference type="PANTHER" id="PTHR48086:SF7">
    <property type="entry name" value="SODIUM-SOLUTE SYMPORTER-RELATED"/>
    <property type="match status" value="1"/>
</dbReference>
<dbReference type="GO" id="GO:0005886">
    <property type="term" value="C:plasma membrane"/>
    <property type="evidence" value="ECO:0007669"/>
    <property type="project" value="TreeGrafter"/>
</dbReference>
<comment type="similarity">
    <text evidence="2 7">Belongs to the sodium:solute symporter (SSF) (TC 2.A.21) family.</text>
</comment>
<feature type="transmembrane region" description="Helical" evidence="8">
    <location>
        <begin position="43"/>
        <end position="64"/>
    </location>
</feature>